<dbReference type="SUPFAM" id="SSF81301">
    <property type="entry name" value="Nucleotidyltransferase"/>
    <property type="match status" value="1"/>
</dbReference>
<dbReference type="GO" id="GO:0003677">
    <property type="term" value="F:DNA binding"/>
    <property type="evidence" value="ECO:0007669"/>
    <property type="project" value="InterPro"/>
</dbReference>
<comment type="similarity">
    <text evidence="9">Belongs to the MntA antitoxin family.</text>
</comment>
<evidence type="ECO:0000256" key="3">
    <source>
        <dbReference type="ARBA" id="ARBA00022679"/>
    </source>
</evidence>
<proteinExistence type="inferred from homology"/>
<evidence type="ECO:0000256" key="8">
    <source>
        <dbReference type="ARBA" id="ARBA00022842"/>
    </source>
</evidence>
<evidence type="ECO:0000256" key="9">
    <source>
        <dbReference type="ARBA" id="ARBA00038276"/>
    </source>
</evidence>
<dbReference type="Pfam" id="PF01909">
    <property type="entry name" value="NTP_transf_2"/>
    <property type="match status" value="1"/>
</dbReference>
<reference evidence="11 12" key="1">
    <citation type="submission" date="2018-12" db="EMBL/GenBank/DDBJ databases">
        <authorList>
            <consortium name="Pathogen Informatics"/>
        </authorList>
    </citation>
    <scope>NUCLEOTIDE SEQUENCE [LARGE SCALE GENOMIC DNA]</scope>
    <source>
        <strain evidence="11 12">NCTC12967</strain>
    </source>
</reference>
<dbReference type="GO" id="GO:0005524">
    <property type="term" value="F:ATP binding"/>
    <property type="evidence" value="ECO:0007669"/>
    <property type="project" value="UniProtKB-KW"/>
</dbReference>
<dbReference type="GO" id="GO:0016779">
    <property type="term" value="F:nucleotidyltransferase activity"/>
    <property type="evidence" value="ECO:0007669"/>
    <property type="project" value="UniProtKB-KW"/>
</dbReference>
<dbReference type="GO" id="GO:0046872">
    <property type="term" value="F:metal ion binding"/>
    <property type="evidence" value="ECO:0007669"/>
    <property type="project" value="UniProtKB-KW"/>
</dbReference>
<dbReference type="Proteomes" id="UP000273044">
    <property type="component" value="Chromosome"/>
</dbReference>
<protein>
    <submittedName>
        <fullName evidence="11">Nucleotidyltransferase domain</fullName>
    </submittedName>
</protein>
<dbReference type="OrthoDB" id="9803128at2"/>
<evidence type="ECO:0000256" key="6">
    <source>
        <dbReference type="ARBA" id="ARBA00022741"/>
    </source>
</evidence>
<evidence type="ECO:0000256" key="5">
    <source>
        <dbReference type="ARBA" id="ARBA00022723"/>
    </source>
</evidence>
<sequence length="156" mass="16946">MKESLAEIAASSDAAMAKARMKLVAGVREAARAGMTQTEIAAQIGRSQPEVSRLLRFHGTTPLALRLRKASGQIRRLIHDAGGKRVRVFGSVATGTEKADSDVDLLFEMKRPLGLLALGRLEARIAELVDAEVDLVPESTLRHDLRQRVLDEAVPL</sequence>
<comment type="cofactor">
    <cofactor evidence="1">
        <name>Mg(2+)</name>
        <dbReference type="ChEBI" id="CHEBI:18420"/>
    </cofactor>
</comment>
<dbReference type="InterPro" id="IPR043519">
    <property type="entry name" value="NT_sf"/>
</dbReference>
<dbReference type="RefSeq" id="WP_014847142.1">
    <property type="nucleotide sequence ID" value="NZ_CP040007.1"/>
</dbReference>
<dbReference type="PANTHER" id="PTHR33571">
    <property type="entry name" value="SSL8005 PROTEIN"/>
    <property type="match status" value="1"/>
</dbReference>
<dbReference type="InterPro" id="IPR010982">
    <property type="entry name" value="Lambda_DNA-bd_dom_sf"/>
</dbReference>
<evidence type="ECO:0000256" key="7">
    <source>
        <dbReference type="ARBA" id="ARBA00022840"/>
    </source>
</evidence>
<keyword evidence="7" id="KW-0067">ATP-binding</keyword>
<evidence type="ECO:0000313" key="11">
    <source>
        <dbReference type="EMBL" id="VEH70788.1"/>
    </source>
</evidence>
<dbReference type="AlphaFoldDB" id="A0A3N4D0N3"/>
<keyword evidence="8" id="KW-0460">Magnesium</keyword>
<evidence type="ECO:0000313" key="12">
    <source>
        <dbReference type="Proteomes" id="UP000273044"/>
    </source>
</evidence>
<keyword evidence="4" id="KW-0548">Nucleotidyltransferase</keyword>
<dbReference type="CDD" id="cd05403">
    <property type="entry name" value="NT_KNTase_like"/>
    <property type="match status" value="1"/>
</dbReference>
<keyword evidence="6" id="KW-0547">Nucleotide-binding</keyword>
<dbReference type="GeneID" id="64407545"/>
<organism evidence="11 12">
    <name type="scientific">Arachnia propionica</name>
    <dbReference type="NCBI Taxonomy" id="1750"/>
    <lineage>
        <taxon>Bacteria</taxon>
        <taxon>Bacillati</taxon>
        <taxon>Actinomycetota</taxon>
        <taxon>Actinomycetes</taxon>
        <taxon>Propionibacteriales</taxon>
        <taxon>Propionibacteriaceae</taxon>
        <taxon>Arachnia</taxon>
    </lineage>
</organism>
<dbReference type="EMBL" id="LR134406">
    <property type="protein sequence ID" value="VEH70788.1"/>
    <property type="molecule type" value="Genomic_DNA"/>
</dbReference>
<evidence type="ECO:0000256" key="2">
    <source>
        <dbReference type="ARBA" id="ARBA00022649"/>
    </source>
</evidence>
<gene>
    <name evidence="11" type="ORF">NCTC12967_02094</name>
</gene>
<keyword evidence="12" id="KW-1185">Reference proteome</keyword>
<dbReference type="Gene3D" id="1.10.260.40">
    <property type="entry name" value="lambda repressor-like DNA-binding domains"/>
    <property type="match status" value="1"/>
</dbReference>
<dbReference type="PANTHER" id="PTHR33571:SF14">
    <property type="entry name" value="PROTEIN ADENYLYLTRANSFERASE MJ0435-RELATED"/>
    <property type="match status" value="1"/>
</dbReference>
<keyword evidence="3 11" id="KW-0808">Transferase</keyword>
<dbReference type="Gene3D" id="3.30.460.10">
    <property type="entry name" value="Beta Polymerase, domain 2"/>
    <property type="match status" value="1"/>
</dbReference>
<keyword evidence="2" id="KW-1277">Toxin-antitoxin system</keyword>
<evidence type="ECO:0000259" key="10">
    <source>
        <dbReference type="Pfam" id="PF01909"/>
    </source>
</evidence>
<keyword evidence="5" id="KW-0479">Metal-binding</keyword>
<dbReference type="InterPro" id="IPR052038">
    <property type="entry name" value="Type-VII_TA_antitoxin"/>
</dbReference>
<accession>A0A3N4D0N3</accession>
<evidence type="ECO:0000256" key="4">
    <source>
        <dbReference type="ARBA" id="ARBA00022695"/>
    </source>
</evidence>
<dbReference type="InterPro" id="IPR002934">
    <property type="entry name" value="Polymerase_NTP_transf_dom"/>
</dbReference>
<dbReference type="OMA" id="INIRHAR"/>
<feature type="domain" description="Polymerase nucleotidyl transferase" evidence="10">
    <location>
        <begin position="80"/>
        <end position="154"/>
    </location>
</feature>
<name>A0A3N4D0N3_9ACTN</name>
<evidence type="ECO:0000256" key="1">
    <source>
        <dbReference type="ARBA" id="ARBA00001946"/>
    </source>
</evidence>